<feature type="region of interest" description="Disordered" evidence="1">
    <location>
        <begin position="245"/>
        <end position="265"/>
    </location>
</feature>
<keyword evidence="3" id="KW-1185">Reference proteome</keyword>
<evidence type="ECO:0000313" key="3">
    <source>
        <dbReference type="Proteomes" id="UP000346198"/>
    </source>
</evidence>
<reference evidence="2 3" key="1">
    <citation type="submission" date="2019-04" db="EMBL/GenBank/DDBJ databases">
        <authorList>
            <person name="Van Vliet M D."/>
        </authorList>
    </citation>
    <scope>NUCLEOTIDE SEQUENCE [LARGE SCALE GENOMIC DNA]</scope>
    <source>
        <strain evidence="2 3">F21</strain>
    </source>
</reference>
<dbReference type="EMBL" id="CAAHFH010000001">
    <property type="protein sequence ID" value="VGO18808.1"/>
    <property type="molecule type" value="Genomic_DNA"/>
</dbReference>
<organism evidence="2 3">
    <name type="scientific">Pontiella sulfatireligans</name>
    <dbReference type="NCBI Taxonomy" id="2750658"/>
    <lineage>
        <taxon>Bacteria</taxon>
        <taxon>Pseudomonadati</taxon>
        <taxon>Kiritimatiellota</taxon>
        <taxon>Kiritimatiellia</taxon>
        <taxon>Kiritimatiellales</taxon>
        <taxon>Pontiellaceae</taxon>
        <taxon>Pontiella</taxon>
    </lineage>
</organism>
<dbReference type="SUPFAM" id="SSF53649">
    <property type="entry name" value="Alkaline phosphatase-like"/>
    <property type="match status" value="1"/>
</dbReference>
<evidence type="ECO:0000256" key="1">
    <source>
        <dbReference type="SAM" id="MobiDB-lite"/>
    </source>
</evidence>
<dbReference type="Gene3D" id="3.40.720.10">
    <property type="entry name" value="Alkaline Phosphatase, subunit A"/>
    <property type="match status" value="1"/>
</dbReference>
<dbReference type="Proteomes" id="UP000346198">
    <property type="component" value="Unassembled WGS sequence"/>
</dbReference>
<gene>
    <name evidence="2" type="ORF">SCARR_00861</name>
</gene>
<dbReference type="PANTHER" id="PTHR43751:SF1">
    <property type="entry name" value="SULFATASE ATSG-RELATED"/>
    <property type="match status" value="1"/>
</dbReference>
<name>A0A6C2UFB7_9BACT</name>
<dbReference type="AlphaFoldDB" id="A0A6C2UFB7"/>
<dbReference type="PANTHER" id="PTHR43751">
    <property type="entry name" value="SULFATASE"/>
    <property type="match status" value="1"/>
</dbReference>
<sequence>MRSHLASVLELRFHSLQNAACVKSDDLNSSISSRRSSSVYEARPGVVFSFVSIPNKLSGIGLAAYEVGEKTHTVIQPGRVVKDFVNFPDVAPTFMEVAGEAAHPQMTGKSFLDALQSPRSGQIDPARTYALLGKERHDTGRVSEDGTDLAYPVRAIRTKEFLYVHNIKPDLWPTGNPEYGLRNCDGSPTKSYLTGLAPSDADYRYYEMCFGKRPEEELYQRDKDRHCINNLAANPESAAAKTRLRAQMEQDLTDQKDPRTLGQGDIFDQYPYMGKQFNYNQKK</sequence>
<dbReference type="InterPro" id="IPR052701">
    <property type="entry name" value="GAG_Ulvan_Degrading_Sulfatases"/>
</dbReference>
<proteinExistence type="predicted"/>
<accession>A0A6C2UFB7</accession>
<evidence type="ECO:0000313" key="2">
    <source>
        <dbReference type="EMBL" id="VGO18808.1"/>
    </source>
</evidence>
<protein>
    <submittedName>
        <fullName evidence="2">Uncharacterized protein</fullName>
    </submittedName>
</protein>
<dbReference type="InterPro" id="IPR017850">
    <property type="entry name" value="Alkaline_phosphatase_core_sf"/>
</dbReference>